<dbReference type="OrthoDB" id="826539at2"/>
<name>A0A845MF33_9PROT</name>
<proteinExistence type="predicted"/>
<evidence type="ECO:0000313" key="1">
    <source>
        <dbReference type="EMBL" id="MZR22251.1"/>
    </source>
</evidence>
<dbReference type="Proteomes" id="UP000445696">
    <property type="component" value="Unassembled WGS sequence"/>
</dbReference>
<dbReference type="Pfam" id="PF13031">
    <property type="entry name" value="DUF3892"/>
    <property type="match status" value="1"/>
</dbReference>
<dbReference type="InterPro" id="IPR024997">
    <property type="entry name" value="DUF3892"/>
</dbReference>
<reference evidence="1 2" key="1">
    <citation type="journal article" date="2014" name="Int. J. Syst. Evol. Microbiol.">
        <title>Sneathiella chungangensis sp. nov., isolated from a marine sand, and emended description of the genus Sneathiella.</title>
        <authorList>
            <person name="Siamphan C."/>
            <person name="Kim H."/>
            <person name="Lee J.S."/>
            <person name="Kim W."/>
        </authorList>
    </citation>
    <scope>NUCLEOTIDE SEQUENCE [LARGE SCALE GENOMIC DNA]</scope>
    <source>
        <strain evidence="1 2">KCTC 32476</strain>
    </source>
</reference>
<sequence>MAHQVRCINKVDRDNPWERITHIGGVNDDNSRWRITQARAIEGIESGKWKFYVSVGGESVWIVVATSRFGNKYIKTESDGEDQNNLLSLPECPK</sequence>
<gene>
    <name evidence="1" type="ORF">GQF03_07910</name>
</gene>
<evidence type="ECO:0000313" key="2">
    <source>
        <dbReference type="Proteomes" id="UP000445696"/>
    </source>
</evidence>
<protein>
    <submittedName>
        <fullName evidence="1">DUF3892 domain-containing protein</fullName>
    </submittedName>
</protein>
<dbReference type="RefSeq" id="WP_161338704.1">
    <property type="nucleotide sequence ID" value="NZ_JBHSDG010000005.1"/>
</dbReference>
<comment type="caution">
    <text evidence="1">The sequence shown here is derived from an EMBL/GenBank/DDBJ whole genome shotgun (WGS) entry which is preliminary data.</text>
</comment>
<accession>A0A845MF33</accession>
<dbReference type="AlphaFoldDB" id="A0A845MF33"/>
<keyword evidence="2" id="KW-1185">Reference proteome</keyword>
<organism evidence="1 2">
    <name type="scientific">Sneathiella chungangensis</name>
    <dbReference type="NCBI Taxonomy" id="1418234"/>
    <lineage>
        <taxon>Bacteria</taxon>
        <taxon>Pseudomonadati</taxon>
        <taxon>Pseudomonadota</taxon>
        <taxon>Alphaproteobacteria</taxon>
        <taxon>Sneathiellales</taxon>
        <taxon>Sneathiellaceae</taxon>
        <taxon>Sneathiella</taxon>
    </lineage>
</organism>
<dbReference type="EMBL" id="WTVA01000003">
    <property type="protein sequence ID" value="MZR22251.1"/>
    <property type="molecule type" value="Genomic_DNA"/>
</dbReference>